<dbReference type="InterPro" id="IPR001387">
    <property type="entry name" value="Cro/C1-type_HTH"/>
</dbReference>
<dbReference type="Pfam" id="PF13560">
    <property type="entry name" value="HTH_31"/>
    <property type="match status" value="1"/>
</dbReference>
<dbReference type="InterPro" id="IPR010982">
    <property type="entry name" value="Lambda_DNA-bd_dom_sf"/>
</dbReference>
<dbReference type="Proteomes" id="UP001501251">
    <property type="component" value="Unassembled WGS sequence"/>
</dbReference>
<gene>
    <name evidence="2" type="ORF">GCM10022252_09630</name>
</gene>
<comment type="caution">
    <text evidence="2">The sequence shown here is derived from an EMBL/GenBank/DDBJ whole genome shotgun (WGS) entry which is preliminary data.</text>
</comment>
<evidence type="ECO:0000313" key="3">
    <source>
        <dbReference type="Proteomes" id="UP001501251"/>
    </source>
</evidence>
<dbReference type="PROSITE" id="PS50943">
    <property type="entry name" value="HTH_CROC1"/>
    <property type="match status" value="1"/>
</dbReference>
<protein>
    <submittedName>
        <fullName evidence="2">Helix-turn-helix transcriptional regulator</fullName>
    </submittedName>
</protein>
<dbReference type="CDD" id="cd00093">
    <property type="entry name" value="HTH_XRE"/>
    <property type="match status" value="1"/>
</dbReference>
<dbReference type="InterPro" id="IPR043917">
    <property type="entry name" value="DUF5753"/>
</dbReference>
<accession>A0ABP8AF83</accession>
<evidence type="ECO:0000259" key="1">
    <source>
        <dbReference type="PROSITE" id="PS50943"/>
    </source>
</evidence>
<feature type="domain" description="HTH cro/C1-type" evidence="1">
    <location>
        <begin position="17"/>
        <end position="73"/>
    </location>
</feature>
<dbReference type="RefSeq" id="WP_344915319.1">
    <property type="nucleotide sequence ID" value="NZ_BAABAQ010000001.1"/>
</dbReference>
<dbReference type="SUPFAM" id="SSF47413">
    <property type="entry name" value="lambda repressor-like DNA-binding domains"/>
    <property type="match status" value="1"/>
</dbReference>
<keyword evidence="3" id="KW-1185">Reference proteome</keyword>
<organism evidence="2 3">
    <name type="scientific">Streptosporangium oxazolinicum</name>
    <dbReference type="NCBI Taxonomy" id="909287"/>
    <lineage>
        <taxon>Bacteria</taxon>
        <taxon>Bacillati</taxon>
        <taxon>Actinomycetota</taxon>
        <taxon>Actinomycetes</taxon>
        <taxon>Streptosporangiales</taxon>
        <taxon>Streptosporangiaceae</taxon>
        <taxon>Streptosporangium</taxon>
    </lineage>
</organism>
<dbReference type="Gene3D" id="1.10.260.40">
    <property type="entry name" value="lambda repressor-like DNA-binding domains"/>
    <property type="match status" value="1"/>
</dbReference>
<dbReference type="SMART" id="SM00530">
    <property type="entry name" value="HTH_XRE"/>
    <property type="match status" value="1"/>
</dbReference>
<evidence type="ECO:0000313" key="2">
    <source>
        <dbReference type="EMBL" id="GAA4182932.1"/>
    </source>
</evidence>
<reference evidence="3" key="1">
    <citation type="journal article" date="2019" name="Int. J. Syst. Evol. Microbiol.">
        <title>The Global Catalogue of Microorganisms (GCM) 10K type strain sequencing project: providing services to taxonomists for standard genome sequencing and annotation.</title>
        <authorList>
            <consortium name="The Broad Institute Genomics Platform"/>
            <consortium name="The Broad Institute Genome Sequencing Center for Infectious Disease"/>
            <person name="Wu L."/>
            <person name="Ma J."/>
        </authorList>
    </citation>
    <scope>NUCLEOTIDE SEQUENCE [LARGE SCALE GENOMIC DNA]</scope>
    <source>
        <strain evidence="3">JCM 17388</strain>
    </source>
</reference>
<dbReference type="Pfam" id="PF19054">
    <property type="entry name" value="DUF5753"/>
    <property type="match status" value="1"/>
</dbReference>
<dbReference type="EMBL" id="BAABAQ010000001">
    <property type="protein sequence ID" value="GAA4182932.1"/>
    <property type="molecule type" value="Genomic_DNA"/>
</dbReference>
<proteinExistence type="predicted"/>
<name>A0ABP8AF83_9ACTN</name>
<sequence>MTEHSPTVKRRQLSMALLDLRKERKLTAAEVTKRLGWTPSKLTRIERNDWKLPNPRDIRDLLDTYEVTDEGERAALIDLAKQARQRGWWADYKDVFRGRLPAFEAGAVALRTYDPNIPGLCQTPDYMRAVFRAGFGLDEPAIERHAEARLARQEILERANPPQLMTVIDEAALHRLIGGPDVRLAQLEHLTKMGERPNVTIQILPFSAGAHPAMAGGFVILDFEDAASPSLVYTETPTDDLYREKPPDLHRYTVIFSTVQALALSTEESAQRMQSMVRDLQQR</sequence>